<evidence type="ECO:0000313" key="4">
    <source>
        <dbReference type="Proteomes" id="UP001276854"/>
    </source>
</evidence>
<reference evidence="3 4" key="1">
    <citation type="submission" date="2023-10" db="EMBL/GenBank/DDBJ databases">
        <title>A novel Glycoside Hydrolase 43-Like Enzyme from Clostrdium boliviensis is an Endo-xylanase, and a Candidate for Xylooligosaccharides Production from Different Xylan Substrates.</title>
        <authorList>
            <person name="Alvarez M.T."/>
            <person name="Rocabado-Villegas L.R."/>
            <person name="Salas-Veizaga D.M."/>
            <person name="Linares-Pasten J.A."/>
            <person name="Gudmundsdottir E.E."/>
            <person name="Hreggvidsson G.O."/>
            <person name="Adlercreutz P."/>
            <person name="Nordberg Karlsson E."/>
        </authorList>
    </citation>
    <scope>NUCLEOTIDE SEQUENCE [LARGE SCALE GENOMIC DNA]</scope>
    <source>
        <strain evidence="3 4">E-1</strain>
    </source>
</reference>
<dbReference type="PROSITE" id="PS51170">
    <property type="entry name" value="CW"/>
    <property type="match status" value="1"/>
</dbReference>
<name>A0ABU4GHZ4_9CLOT</name>
<evidence type="ECO:0000313" key="3">
    <source>
        <dbReference type="EMBL" id="MDW2797206.1"/>
    </source>
</evidence>
<proteinExistence type="predicted"/>
<dbReference type="EMBL" id="JAWONS010000107">
    <property type="protein sequence ID" value="MDW2797206.1"/>
    <property type="molecule type" value="Genomic_DNA"/>
</dbReference>
<comment type="caution">
    <text evidence="3">The sequence shown here is derived from an EMBL/GenBank/DDBJ whole genome shotgun (WGS) entry which is preliminary data.</text>
</comment>
<keyword evidence="4" id="KW-1185">Reference proteome</keyword>
<dbReference type="Proteomes" id="UP001276854">
    <property type="component" value="Unassembled WGS sequence"/>
</dbReference>
<evidence type="ECO:0000256" key="2">
    <source>
        <dbReference type="PROSITE-ProRule" id="PRU00591"/>
    </source>
</evidence>
<keyword evidence="1" id="KW-0677">Repeat</keyword>
<accession>A0ABU4GHZ4</accession>
<sequence>MEKGEHSMKRKSLRKSALCIVMSAIMLLGTTTITWAKYDNNTVGWIQDIYLNNGSLIREGFWYKNSDGTFPQSTWKQIGGKYYYFDEEGYLLRNTTTPDGYQVDREGVRIEYSSSIQAPRSLNPELQALADASALSRGISLEDNFDYNGTCAESFNPSADYKITLALTGGMVVEEGHYLRSDSMSGKSPKTVKFEEYGTYNIWSPNVKNVSFKSLSVSGAGGSEVISFSWADNNYKYSCDENGKVKWISRNYEIRMINN</sequence>
<protein>
    <recommendedName>
        <fullName evidence="5">Cell wall-binding protein</fullName>
    </recommendedName>
</protein>
<dbReference type="Pfam" id="PF19085">
    <property type="entry name" value="Choline_bind_2"/>
    <property type="match status" value="1"/>
</dbReference>
<dbReference type="Gene3D" id="2.10.270.10">
    <property type="entry name" value="Cholin Binding"/>
    <property type="match status" value="1"/>
</dbReference>
<evidence type="ECO:0008006" key="5">
    <source>
        <dbReference type="Google" id="ProtNLM"/>
    </source>
</evidence>
<gene>
    <name evidence="3" type="ORF">RZO55_06405</name>
</gene>
<organism evidence="3 4">
    <name type="scientific">Clostridium boliviensis</name>
    <dbReference type="NCBI Taxonomy" id="318465"/>
    <lineage>
        <taxon>Bacteria</taxon>
        <taxon>Bacillati</taxon>
        <taxon>Bacillota</taxon>
        <taxon>Clostridia</taxon>
        <taxon>Eubacteriales</taxon>
        <taxon>Clostridiaceae</taxon>
        <taxon>Clostridium</taxon>
    </lineage>
</organism>
<dbReference type="SUPFAM" id="SSF69360">
    <property type="entry name" value="Cell wall binding repeat"/>
    <property type="match status" value="1"/>
</dbReference>
<feature type="repeat" description="Cell wall-binding" evidence="2">
    <location>
        <begin position="72"/>
        <end position="91"/>
    </location>
</feature>
<dbReference type="RefSeq" id="WP_318063464.1">
    <property type="nucleotide sequence ID" value="NZ_JAWONS010000107.1"/>
</dbReference>
<evidence type="ECO:0000256" key="1">
    <source>
        <dbReference type="ARBA" id="ARBA00022737"/>
    </source>
</evidence>
<dbReference type="InterPro" id="IPR018337">
    <property type="entry name" value="Cell_wall/Cho-bd_repeat"/>
</dbReference>